<dbReference type="Proteomes" id="UP000446866">
    <property type="component" value="Unassembled WGS sequence"/>
</dbReference>
<accession>A0A845QG26</accession>
<organism evidence="1 2">
    <name type="scientific">Anaerotruncus colihominis</name>
    <dbReference type="NCBI Taxonomy" id="169435"/>
    <lineage>
        <taxon>Bacteria</taxon>
        <taxon>Bacillati</taxon>
        <taxon>Bacillota</taxon>
        <taxon>Clostridia</taxon>
        <taxon>Eubacteriales</taxon>
        <taxon>Oscillospiraceae</taxon>
        <taxon>Anaerotruncus</taxon>
    </lineage>
</organism>
<reference evidence="1 2" key="1">
    <citation type="submission" date="2018-08" db="EMBL/GenBank/DDBJ databases">
        <title>Murine metabolic-syndrome-specific gut microbial biobank.</title>
        <authorList>
            <person name="Liu C."/>
        </authorList>
    </citation>
    <scope>NUCLEOTIDE SEQUENCE [LARGE SCALE GENOMIC DNA]</scope>
    <source>
        <strain evidence="1 2">28</strain>
    </source>
</reference>
<keyword evidence="2" id="KW-1185">Reference proteome</keyword>
<protein>
    <submittedName>
        <fullName evidence="1">Uncharacterized protein</fullName>
    </submittedName>
</protein>
<proteinExistence type="predicted"/>
<name>A0A845QG26_9FIRM</name>
<sequence>MLCIFSWEILKICTNKAAYEEFYCSFGSFFNGNSTNVHIKGVFLKNMHTDVHIIDIITQNMHIEAWVV</sequence>
<comment type="caution">
    <text evidence="1">The sequence shown here is derived from an EMBL/GenBank/DDBJ whole genome shotgun (WGS) entry which is preliminary data.</text>
</comment>
<dbReference type="AlphaFoldDB" id="A0A845QG26"/>
<evidence type="ECO:0000313" key="2">
    <source>
        <dbReference type="Proteomes" id="UP000446866"/>
    </source>
</evidence>
<gene>
    <name evidence="1" type="ORF">D0435_04240</name>
</gene>
<dbReference type="EMBL" id="QXWK01000007">
    <property type="protein sequence ID" value="NBH60870.1"/>
    <property type="molecule type" value="Genomic_DNA"/>
</dbReference>
<evidence type="ECO:0000313" key="1">
    <source>
        <dbReference type="EMBL" id="NBH60870.1"/>
    </source>
</evidence>